<proteinExistence type="predicted"/>
<name>G9E609_MPSP1</name>
<protein>
    <submittedName>
        <fullName evidence="1">Uncharacterized protein</fullName>
    </submittedName>
</protein>
<dbReference type="EMBL" id="JF974320">
    <property type="protein sequence ID" value="AET84836.1"/>
    <property type="molecule type" value="Genomic_DNA"/>
</dbReference>
<dbReference type="Proteomes" id="UP000232710">
    <property type="component" value="Segment"/>
</dbReference>
<sequence>MLLKLLSIVFFIFRKLTTYPDYYITSEEIEYELERDIKYQVEDKFWEDESKSWDGILDHYHVNVTGKKFRHTSIPQNVKYIILRISYSFNGHIYKAITNDINFKPGEDTDTTMSFNVPLTNAWLVDHDDKPVRDVTEKVKRYIGPRGDFHKQNVSLYHFLYYDIETLEERFPKIIVKNTLGMKKVISTIDGFTTDLRKL</sequence>
<gene>
    <name evidence="1" type="ORF">MPXG_00038</name>
</gene>
<organism evidence="1 2">
    <name type="scientific">Micromonas pusilla virus SP1</name>
    <name type="common">MpV-SP1</name>
    <dbReference type="NCBI Taxonomy" id="373996"/>
    <lineage>
        <taxon>Viruses</taxon>
        <taxon>Varidnaviria</taxon>
        <taxon>Bamfordvirae</taxon>
        <taxon>Nucleocytoviricota</taxon>
        <taxon>Megaviricetes</taxon>
        <taxon>Algavirales</taxon>
        <taxon>Phycodnaviridae</taxon>
        <taxon>Prasinovirus</taxon>
        <taxon>Prasinovirus micromonas</taxon>
    </lineage>
</organism>
<keyword evidence="2" id="KW-1185">Reference proteome</keyword>
<reference evidence="1 2" key="1">
    <citation type="submission" date="2010-12" db="EMBL/GenBank/DDBJ databases">
        <title>The Genome Sequence of Micromonas pusilla virus SP1.</title>
        <authorList>
            <consortium name="The Broad Institute Genome Sequencing Platform"/>
            <person name="Henn M.R."/>
            <person name="Suttle C."/>
            <person name="Winget D."/>
            <person name="Chan A."/>
            <person name="Levin J."/>
            <person name="Malboeuf C."/>
            <person name="Casali M."/>
            <person name="Russ C."/>
            <person name="Lennon N."/>
            <person name="Chapman S.B."/>
            <person name="Erlich R."/>
            <person name="Young S.K."/>
            <person name="Yandava C."/>
            <person name="Zeng Q."/>
            <person name="Alvarado L."/>
            <person name="Anderson S."/>
            <person name="Berlin A."/>
            <person name="Chen Z."/>
            <person name="Freedman E."/>
            <person name="Gellesch M."/>
            <person name="Goldberg J."/>
            <person name="Green L."/>
            <person name="Griggs A."/>
            <person name="Gujja S."/>
            <person name="Heilman E.R."/>
            <person name="Heiman D."/>
            <person name="Hollinger A."/>
            <person name="Howarth C."/>
            <person name="Larson L."/>
            <person name="Mehta T."/>
            <person name="Pearson M."/>
            <person name="Roberts A."/>
            <person name="Ryan E."/>
            <person name="Saif S."/>
            <person name="Shea T."/>
            <person name="Shenoy N."/>
            <person name="Sisk P."/>
            <person name="Stolte C."/>
            <person name="Sykes S."/>
            <person name="White J."/>
            <person name="Haas B."/>
            <person name="Nusbaum C."/>
            <person name="Birren B."/>
        </authorList>
    </citation>
    <scope>NUCLEOTIDE SEQUENCE [LARGE SCALE GENOMIC DNA]</scope>
    <source>
        <strain evidence="1 2">SP1</strain>
    </source>
</reference>
<evidence type="ECO:0000313" key="2">
    <source>
        <dbReference type="Proteomes" id="UP000232710"/>
    </source>
</evidence>
<organismHost>
    <name type="scientific">Micromonas pusilla</name>
    <name type="common">Picoplanktonic green alga</name>
    <name type="synonym">Chromulina pusilla</name>
    <dbReference type="NCBI Taxonomy" id="38833"/>
</organismHost>
<accession>G9E609</accession>
<evidence type="ECO:0000313" key="1">
    <source>
        <dbReference type="EMBL" id="AET84836.1"/>
    </source>
</evidence>